<dbReference type="SUPFAM" id="SSF48452">
    <property type="entry name" value="TPR-like"/>
    <property type="match status" value="1"/>
</dbReference>
<dbReference type="Proteomes" id="UP000703590">
    <property type="component" value="Unassembled WGS sequence"/>
</dbReference>
<dbReference type="RefSeq" id="WP_205457681.1">
    <property type="nucleotide sequence ID" value="NZ_JAFHKK010000001.1"/>
</dbReference>
<gene>
    <name evidence="1" type="ORF">JWV37_00495</name>
</gene>
<comment type="caution">
    <text evidence="1">The sequence shown here is derived from an EMBL/GenBank/DDBJ whole genome shotgun (WGS) entry which is preliminary data.</text>
</comment>
<protein>
    <submittedName>
        <fullName evidence="1">Tetratricopeptide repeat protein</fullName>
    </submittedName>
</protein>
<evidence type="ECO:0000313" key="1">
    <source>
        <dbReference type="EMBL" id="MBN2963246.1"/>
    </source>
</evidence>
<reference evidence="1 2" key="3">
    <citation type="submission" date="2021-02" db="EMBL/GenBank/DDBJ databases">
        <authorList>
            <person name="Merkel A.Y."/>
        </authorList>
    </citation>
    <scope>NUCLEOTIDE SEQUENCE [LARGE SCALE GENOMIC DNA]</scope>
    <source>
        <strain evidence="1 2">T05b</strain>
    </source>
</reference>
<sequence length="191" mass="22425">MTTYKERAIDCFYDKEFQRALFYFSLALKENPEDKELRICAILADLALEREEEAMSLFEYYTTSAQGENEENEAMLEEIIDSLEVGMEKLLALFEGEFIDQKLQEENGIVYDDFMNLVEEQGDFKKAFEDIMFSTKVLISNKEDFLHFLDLLIDHGYIEMSLQYLESAVSLFPNDTQFHSLFRKAQGYLNQ</sequence>
<organism evidence="1 2">
    <name type="scientific">Sulfurospirillum tamanense</name>
    <dbReference type="NCBI Taxonomy" id="2813362"/>
    <lineage>
        <taxon>Bacteria</taxon>
        <taxon>Pseudomonadati</taxon>
        <taxon>Campylobacterota</taxon>
        <taxon>Epsilonproteobacteria</taxon>
        <taxon>Campylobacterales</taxon>
        <taxon>Sulfurospirillaceae</taxon>
        <taxon>Sulfurospirillum</taxon>
    </lineage>
</organism>
<accession>A0ABS2WNR7</accession>
<keyword evidence="2" id="KW-1185">Reference proteome</keyword>
<dbReference type="Gene3D" id="1.25.40.10">
    <property type="entry name" value="Tetratricopeptide repeat domain"/>
    <property type="match status" value="1"/>
</dbReference>
<evidence type="ECO:0000313" key="2">
    <source>
        <dbReference type="Proteomes" id="UP000703590"/>
    </source>
</evidence>
<dbReference type="InterPro" id="IPR011990">
    <property type="entry name" value="TPR-like_helical_dom_sf"/>
</dbReference>
<reference evidence="2" key="1">
    <citation type="submission" date="2021-02" db="EMBL/GenBank/DDBJ databases">
        <title>Sulfurospirillum tamanensis sp. nov.</title>
        <authorList>
            <person name="Merkel A.Y."/>
        </authorList>
    </citation>
    <scope>NUCLEOTIDE SEQUENCE [LARGE SCALE GENOMIC DNA]</scope>
    <source>
        <strain evidence="2">T05b</strain>
    </source>
</reference>
<reference evidence="1 2" key="2">
    <citation type="submission" date="2021-02" db="EMBL/GenBank/DDBJ databases">
        <title>Sulfurospirillum tamanensis sp. nov.</title>
        <authorList>
            <person name="Frolova A."/>
            <person name="Merkel A."/>
            <person name="Slobodkin A."/>
        </authorList>
    </citation>
    <scope>NUCLEOTIDE SEQUENCE [LARGE SCALE GENOMIC DNA]</scope>
    <source>
        <strain evidence="1 2">T05b</strain>
    </source>
</reference>
<proteinExistence type="predicted"/>
<name>A0ABS2WNR7_9BACT</name>
<dbReference type="EMBL" id="JAFHKK010000001">
    <property type="protein sequence ID" value="MBN2963246.1"/>
    <property type="molecule type" value="Genomic_DNA"/>
</dbReference>